<reference evidence="2" key="1">
    <citation type="submission" date="2022-11" db="UniProtKB">
        <authorList>
            <consortium name="WormBaseParasite"/>
        </authorList>
    </citation>
    <scope>IDENTIFICATION</scope>
</reference>
<protein>
    <submittedName>
        <fullName evidence="2">Amino acid transporter</fullName>
    </submittedName>
</protein>
<evidence type="ECO:0000313" key="2">
    <source>
        <dbReference type="WBParaSite" id="JU765_v2.g10549.t1"/>
    </source>
</evidence>
<name>A0AC34PWE8_9BILA</name>
<dbReference type="WBParaSite" id="JU765_v2.g10549.t1">
    <property type="protein sequence ID" value="JU765_v2.g10549.t1"/>
    <property type="gene ID" value="JU765_v2.g10549"/>
</dbReference>
<evidence type="ECO:0000313" key="1">
    <source>
        <dbReference type="Proteomes" id="UP000887576"/>
    </source>
</evidence>
<dbReference type="Proteomes" id="UP000887576">
    <property type="component" value="Unplaced"/>
</dbReference>
<accession>A0AC34PWE8</accession>
<sequence>MRVRRGCLRRLPKWRHIKRFCKNNLLLTATIVSVFIGLAIGFVFRTLELSQETIILINFPGEIFMQILKLMILPLIFASLISALAQMDPKESGQMGLMTIGYYTTTTVLSTITGIILVLMIHPGDPTIKQDFKISHIDHANISPLDTFLDVIRNMFPENVLQAAFQRVQTIYTPRKDRVYNATVKLNQTTKGFKKEIKHVPGLNILGIIVFSTGFGIIVSQLQEKARIIIDFFVIFEAVIMKLVEILMWFAPLGIICLIAGNLLDLDDLSDTAAVLFKYVITVMSGLLVHTCFTMPSLYFILTRRNPIRIVKGMAQALVTAFGTASGGAALPISMQCMEDNLSVDRRIARFVLPLGSTINMDGNALYEAVAVIFIAQLNNITLTIAEVITISFIATIASLGLNSVPAGLVSILVILNTVGLPAKDVSLIITVDWLLDRVRTAVNVLGDAFATDAISCYIQEKIEETDKINEFHQEIHDEILMLKSAGSSRRPSFSISNASYRMSPDATVHSLEPFAWQQAAILDKLNKDIALGKIETV</sequence>
<proteinExistence type="predicted"/>
<organism evidence="1 2">
    <name type="scientific">Panagrolaimus sp. JU765</name>
    <dbReference type="NCBI Taxonomy" id="591449"/>
    <lineage>
        <taxon>Eukaryota</taxon>
        <taxon>Metazoa</taxon>
        <taxon>Ecdysozoa</taxon>
        <taxon>Nematoda</taxon>
        <taxon>Chromadorea</taxon>
        <taxon>Rhabditida</taxon>
        <taxon>Tylenchina</taxon>
        <taxon>Panagrolaimomorpha</taxon>
        <taxon>Panagrolaimoidea</taxon>
        <taxon>Panagrolaimidae</taxon>
        <taxon>Panagrolaimus</taxon>
    </lineage>
</organism>